<dbReference type="PANTHER" id="PTHR46056:SF12">
    <property type="entry name" value="LONG-CHAIN-ALCOHOL OXIDASE"/>
    <property type="match status" value="1"/>
</dbReference>
<name>A0A5B8XVI9_9DELT</name>
<keyword evidence="8" id="KW-1185">Reference proteome</keyword>
<keyword evidence="2" id="KW-0285">Flavoprotein</keyword>
<dbReference type="SUPFAM" id="SSF51905">
    <property type="entry name" value="FAD/NAD(P)-binding domain"/>
    <property type="match status" value="1"/>
</dbReference>
<dbReference type="GO" id="GO:0016614">
    <property type="term" value="F:oxidoreductase activity, acting on CH-OH group of donors"/>
    <property type="evidence" value="ECO:0007669"/>
    <property type="project" value="InterPro"/>
</dbReference>
<dbReference type="OrthoDB" id="337582at2"/>
<comment type="similarity">
    <text evidence="1">Belongs to the GMC oxidoreductase family.</text>
</comment>
<dbReference type="InterPro" id="IPR007867">
    <property type="entry name" value="GMC_OxRtase_C"/>
</dbReference>
<evidence type="ECO:0000313" key="8">
    <source>
        <dbReference type="Proteomes" id="UP000321595"/>
    </source>
</evidence>
<evidence type="ECO:0000256" key="3">
    <source>
        <dbReference type="ARBA" id="ARBA00022827"/>
    </source>
</evidence>
<reference evidence="7 8" key="1">
    <citation type="submission" date="2019-08" db="EMBL/GenBank/DDBJ databases">
        <authorList>
            <person name="Liang Q."/>
        </authorList>
    </citation>
    <scope>NUCLEOTIDE SEQUENCE [LARGE SCALE GENOMIC DNA]</scope>
    <source>
        <strain evidence="7 8">V1718</strain>
    </source>
</reference>
<dbReference type="InterPro" id="IPR036188">
    <property type="entry name" value="FAD/NAD-bd_sf"/>
</dbReference>
<dbReference type="GO" id="GO:0050660">
    <property type="term" value="F:flavin adenine dinucleotide binding"/>
    <property type="evidence" value="ECO:0007669"/>
    <property type="project" value="InterPro"/>
</dbReference>
<dbReference type="Pfam" id="PF00732">
    <property type="entry name" value="GMC_oxred_N"/>
    <property type="match status" value="1"/>
</dbReference>
<evidence type="ECO:0000256" key="4">
    <source>
        <dbReference type="ARBA" id="ARBA00023002"/>
    </source>
</evidence>
<protein>
    <submittedName>
        <fullName evidence="7">FAD-dependent oxidoreductase</fullName>
    </submittedName>
</protein>
<dbReference type="Proteomes" id="UP000321595">
    <property type="component" value="Chromosome"/>
</dbReference>
<evidence type="ECO:0000313" key="7">
    <source>
        <dbReference type="EMBL" id="QED29424.1"/>
    </source>
</evidence>
<dbReference type="EMBL" id="CP042467">
    <property type="protein sequence ID" value="QED29424.1"/>
    <property type="molecule type" value="Genomic_DNA"/>
</dbReference>
<dbReference type="InterPro" id="IPR000172">
    <property type="entry name" value="GMC_OxRdtase_N"/>
</dbReference>
<dbReference type="Pfam" id="PF05199">
    <property type="entry name" value="GMC_oxred_C"/>
    <property type="match status" value="1"/>
</dbReference>
<feature type="domain" description="Glucose-methanol-choline oxidoreductase N-terminal" evidence="5">
    <location>
        <begin position="79"/>
        <end position="295"/>
    </location>
</feature>
<evidence type="ECO:0000256" key="2">
    <source>
        <dbReference type="ARBA" id="ARBA00022630"/>
    </source>
</evidence>
<sequence>MGCRRGRKNEGASVIFDASNQKLPLKLKVGLCVIGSGAGGAAAAMVAAEAGMDVLIIEAGPFVPPGVMNQREEDMIPALLEANGGQTSSDRNCMIVQGRALGGSTLHNINLCKRIPEPILREWQRERGMEHLGLETWTALYDEVESLLQVSQIPESQVSKHNQVFREGTKKLGWKGGLLSHNRSGCVQSGFCAVGCAYDAKNNAVKVMLPRILAAGAQILTHCKAVKLVQERGRVVGVDARALDPLTRKPIGRVEIQCEQVCVSGSATGSAALLLRSKIKDDSGSTGKGLTIHPALVAAGEFDESIEAWKGIPQSWECTQFLDFERAHAEEPSTEIGIRTWIIPAFAHPMSTATILPGWGDAHAELMQKYSRLAVLTGMIHDTSKGVVTPRQELEQRIDWKPNKGDRAELLFGLKRSAEILFAAGAKRVFVPSKKLLVLESPADLDQVDQIRLDAGEMPMTAVHPMSTVSMADDPLKGPVDSRGKHHHIEGLWVADGSLFPGSIGVPPQVSIYALGLHVGRAIAT</sequence>
<evidence type="ECO:0000259" key="5">
    <source>
        <dbReference type="Pfam" id="PF00732"/>
    </source>
</evidence>
<dbReference type="AlphaFoldDB" id="A0A5B8XVI9"/>
<dbReference type="Gene3D" id="3.50.50.60">
    <property type="entry name" value="FAD/NAD(P)-binding domain"/>
    <property type="match status" value="2"/>
</dbReference>
<organism evidence="7 8">
    <name type="scientific">Microvenator marinus</name>
    <dbReference type="NCBI Taxonomy" id="2600177"/>
    <lineage>
        <taxon>Bacteria</taxon>
        <taxon>Deltaproteobacteria</taxon>
        <taxon>Bradymonadales</taxon>
        <taxon>Microvenatoraceae</taxon>
        <taxon>Microvenator</taxon>
    </lineage>
</organism>
<accession>A0A5B8XVI9</accession>
<gene>
    <name evidence="7" type="ORF">FRD01_19730</name>
</gene>
<evidence type="ECO:0000256" key="1">
    <source>
        <dbReference type="ARBA" id="ARBA00010790"/>
    </source>
</evidence>
<feature type="domain" description="Glucose-methanol-choline oxidoreductase C-terminal" evidence="6">
    <location>
        <begin position="390"/>
        <end position="516"/>
    </location>
</feature>
<dbReference type="KEGG" id="bbae:FRD01_19730"/>
<evidence type="ECO:0000259" key="6">
    <source>
        <dbReference type="Pfam" id="PF05199"/>
    </source>
</evidence>
<dbReference type="PANTHER" id="PTHR46056">
    <property type="entry name" value="LONG-CHAIN-ALCOHOL OXIDASE"/>
    <property type="match status" value="1"/>
</dbReference>
<proteinExistence type="inferred from homology"/>
<keyword evidence="4" id="KW-0560">Oxidoreductase</keyword>
<keyword evidence="3" id="KW-0274">FAD</keyword>